<name>A0A565BS50_9BRAS</name>
<accession>A0A565BS50</accession>
<reference evidence="2" key="1">
    <citation type="submission" date="2019-07" db="EMBL/GenBank/DDBJ databases">
        <authorList>
            <person name="Dittberner H."/>
        </authorList>
    </citation>
    <scope>NUCLEOTIDE SEQUENCE [LARGE SCALE GENOMIC DNA]</scope>
</reference>
<comment type="caution">
    <text evidence="2">The sequence shown here is derived from an EMBL/GenBank/DDBJ whole genome shotgun (WGS) entry which is preliminary data.</text>
</comment>
<evidence type="ECO:0000313" key="2">
    <source>
        <dbReference type="EMBL" id="VVB04223.1"/>
    </source>
</evidence>
<dbReference type="EMBL" id="CABITT030000005">
    <property type="protein sequence ID" value="VVB04223.1"/>
    <property type="molecule type" value="Genomic_DNA"/>
</dbReference>
<evidence type="ECO:0000256" key="1">
    <source>
        <dbReference type="SAM" id="MobiDB-lite"/>
    </source>
</evidence>
<organism evidence="2 3">
    <name type="scientific">Arabis nemorensis</name>
    <dbReference type="NCBI Taxonomy" id="586526"/>
    <lineage>
        <taxon>Eukaryota</taxon>
        <taxon>Viridiplantae</taxon>
        <taxon>Streptophyta</taxon>
        <taxon>Embryophyta</taxon>
        <taxon>Tracheophyta</taxon>
        <taxon>Spermatophyta</taxon>
        <taxon>Magnoliopsida</taxon>
        <taxon>eudicotyledons</taxon>
        <taxon>Gunneridae</taxon>
        <taxon>Pentapetalae</taxon>
        <taxon>rosids</taxon>
        <taxon>malvids</taxon>
        <taxon>Brassicales</taxon>
        <taxon>Brassicaceae</taxon>
        <taxon>Arabideae</taxon>
        <taxon>Arabis</taxon>
    </lineage>
</organism>
<feature type="compositionally biased region" description="Pro residues" evidence="1">
    <location>
        <begin position="41"/>
        <end position="52"/>
    </location>
</feature>
<gene>
    <name evidence="2" type="ORF">ANE_LOCUS14667</name>
</gene>
<feature type="non-terminal residue" evidence="2">
    <location>
        <position position="141"/>
    </location>
</feature>
<protein>
    <submittedName>
        <fullName evidence="2">Uncharacterized protein</fullName>
    </submittedName>
</protein>
<dbReference type="Proteomes" id="UP000489600">
    <property type="component" value="Unassembled WGS sequence"/>
</dbReference>
<proteinExistence type="predicted"/>
<keyword evidence="3" id="KW-1185">Reference proteome</keyword>
<evidence type="ECO:0000313" key="3">
    <source>
        <dbReference type="Proteomes" id="UP000489600"/>
    </source>
</evidence>
<feature type="region of interest" description="Disordered" evidence="1">
    <location>
        <begin position="39"/>
        <end position="58"/>
    </location>
</feature>
<dbReference type="AlphaFoldDB" id="A0A565BS50"/>
<sequence>MSFYDVASMFGNEISGLVPTNRTNLFVLHAHLRVKINLNRPLPPKPPDPPDPPDPHLHLEPTRSISRYFASVNFNPFASLVVVASLAAPTIFPRCYHRRHLVTDSATTGVVANPTNLPIGFPFIDNITCYLGELGLAHSVD</sequence>